<comment type="caution">
    <text evidence="1">The sequence shown here is derived from an EMBL/GenBank/DDBJ whole genome shotgun (WGS) entry which is preliminary data.</text>
</comment>
<sequence>MEMIGSVEFSPLDIAGYQYKVVSASNSNSNRDLDAMIIFWTLDKHGKNTSKQTDPIDIEGLATTATEEAMRTLVSSHG</sequence>
<proteinExistence type="predicted"/>
<protein>
    <submittedName>
        <fullName evidence="1">Uncharacterized protein</fullName>
    </submittedName>
</protein>
<organism evidence="1 2">
    <name type="scientific">Lipomyces orientalis</name>
    <dbReference type="NCBI Taxonomy" id="1233043"/>
    <lineage>
        <taxon>Eukaryota</taxon>
        <taxon>Fungi</taxon>
        <taxon>Dikarya</taxon>
        <taxon>Ascomycota</taxon>
        <taxon>Saccharomycotina</taxon>
        <taxon>Lipomycetes</taxon>
        <taxon>Lipomycetales</taxon>
        <taxon>Lipomycetaceae</taxon>
        <taxon>Lipomyces</taxon>
    </lineage>
</organism>
<accession>A0ACC3TEQ4</accession>
<keyword evidence="2" id="KW-1185">Reference proteome</keyword>
<dbReference type="EMBL" id="MU970223">
    <property type="protein sequence ID" value="KAK9319140.1"/>
    <property type="molecule type" value="Genomic_DNA"/>
</dbReference>
<reference evidence="2" key="1">
    <citation type="journal article" date="2024" name="Front. Bioeng. Biotechnol.">
        <title>Genome-scale model development and genomic sequencing of the oleaginous clade Lipomyces.</title>
        <authorList>
            <person name="Czajka J.J."/>
            <person name="Han Y."/>
            <person name="Kim J."/>
            <person name="Mondo S.J."/>
            <person name="Hofstad B.A."/>
            <person name="Robles A."/>
            <person name="Haridas S."/>
            <person name="Riley R."/>
            <person name="LaButti K."/>
            <person name="Pangilinan J."/>
            <person name="Andreopoulos W."/>
            <person name="Lipzen A."/>
            <person name="Yan J."/>
            <person name="Wang M."/>
            <person name="Ng V."/>
            <person name="Grigoriev I.V."/>
            <person name="Spatafora J.W."/>
            <person name="Magnuson J.K."/>
            <person name="Baker S.E."/>
            <person name="Pomraning K.R."/>
        </authorList>
    </citation>
    <scope>NUCLEOTIDE SEQUENCE [LARGE SCALE GENOMIC DNA]</scope>
    <source>
        <strain evidence="2">CBS 10300</strain>
    </source>
</reference>
<name>A0ACC3TEQ4_9ASCO</name>
<gene>
    <name evidence="1" type="ORF">V1517DRAFT_66556</name>
</gene>
<dbReference type="Proteomes" id="UP001489719">
    <property type="component" value="Unassembled WGS sequence"/>
</dbReference>
<evidence type="ECO:0000313" key="1">
    <source>
        <dbReference type="EMBL" id="KAK9319140.1"/>
    </source>
</evidence>
<evidence type="ECO:0000313" key="2">
    <source>
        <dbReference type="Proteomes" id="UP001489719"/>
    </source>
</evidence>